<proteinExistence type="predicted"/>
<keyword evidence="1" id="KW-0472">Membrane</keyword>
<feature type="transmembrane region" description="Helical" evidence="1">
    <location>
        <begin position="59"/>
        <end position="85"/>
    </location>
</feature>
<organism evidence="2">
    <name type="scientific">viral metagenome</name>
    <dbReference type="NCBI Taxonomy" id="1070528"/>
    <lineage>
        <taxon>unclassified sequences</taxon>
        <taxon>metagenomes</taxon>
        <taxon>organismal metagenomes</taxon>
    </lineage>
</organism>
<sequence>MRFVKFMCNSVPLVAVNMSRLGFGISVINWVSFILKKYGNEKWDSIENIKGLFYDVYEYHLSMLCFDIFGFVNIMLVMPIVYVLFVKNKMID</sequence>
<feature type="transmembrane region" description="Helical" evidence="1">
    <location>
        <begin position="21"/>
        <end position="39"/>
    </location>
</feature>
<evidence type="ECO:0000313" key="2">
    <source>
        <dbReference type="EMBL" id="QHT75753.1"/>
    </source>
</evidence>
<accession>A0A6C0H6W5</accession>
<protein>
    <submittedName>
        <fullName evidence="2">Uncharacterized protein</fullName>
    </submittedName>
</protein>
<dbReference type="AlphaFoldDB" id="A0A6C0H6W5"/>
<evidence type="ECO:0000256" key="1">
    <source>
        <dbReference type="SAM" id="Phobius"/>
    </source>
</evidence>
<keyword evidence="1" id="KW-1133">Transmembrane helix</keyword>
<reference evidence="2" key="1">
    <citation type="journal article" date="2020" name="Nature">
        <title>Giant virus diversity and host interactions through global metagenomics.</title>
        <authorList>
            <person name="Schulz F."/>
            <person name="Roux S."/>
            <person name="Paez-Espino D."/>
            <person name="Jungbluth S."/>
            <person name="Walsh D.A."/>
            <person name="Denef V.J."/>
            <person name="McMahon K.D."/>
            <person name="Konstantinidis K.T."/>
            <person name="Eloe-Fadrosh E.A."/>
            <person name="Kyrpides N.C."/>
            <person name="Woyke T."/>
        </authorList>
    </citation>
    <scope>NUCLEOTIDE SEQUENCE</scope>
    <source>
        <strain evidence="2">GVMAG-M-3300023179-71</strain>
    </source>
</reference>
<dbReference type="EMBL" id="MN739881">
    <property type="protein sequence ID" value="QHT75753.1"/>
    <property type="molecule type" value="Genomic_DNA"/>
</dbReference>
<name>A0A6C0H6W5_9ZZZZ</name>
<keyword evidence="1" id="KW-0812">Transmembrane</keyword>